<dbReference type="InterPro" id="IPR001810">
    <property type="entry name" value="F-box_dom"/>
</dbReference>
<sequence length="375" mass="43298">MSGADIPLTLNRLPIEVIQAIATMLPLPHMKEFSCVNKKLRNVCLPFLFCQITLNFSEIEERDLRWIISSGLRHCVKSFTYVVPDLLSRDILSFDTFRSSSFTPHDYIEVIREPYDYHEAAAYPSYMTIYNSIRTICEEQHHIKDNHHDSTLLSSVFAALPRLKELRLSCVAMADCVDSHLILATKTDHSSYEHHFQVVATALRAARDQGIYIDVVELSGLDLPYYYGLPETQPRSAVKELLNDIKILRVHRCNHALLSFLSRCVLKIRQLDMCTLHLHERDVFHDLLQTNWIFLCFIGVHNVVWTTCNQHLPWETVGEKLTPDLLCNILNVQKQPGFWKKYRCSCLASCKYRKGSWRLDFEALCEGSNNNHIGS</sequence>
<evidence type="ECO:0000259" key="1">
    <source>
        <dbReference type="PROSITE" id="PS50181"/>
    </source>
</evidence>
<organism evidence="2 3">
    <name type="scientific">Talaromyces marneffei (strain ATCC 18224 / CBS 334.59 / QM 7333)</name>
    <name type="common">Penicillium marneffei</name>
    <dbReference type="NCBI Taxonomy" id="441960"/>
    <lineage>
        <taxon>Eukaryota</taxon>
        <taxon>Fungi</taxon>
        <taxon>Dikarya</taxon>
        <taxon>Ascomycota</taxon>
        <taxon>Pezizomycotina</taxon>
        <taxon>Eurotiomycetes</taxon>
        <taxon>Eurotiomycetidae</taxon>
        <taxon>Eurotiales</taxon>
        <taxon>Trichocomaceae</taxon>
        <taxon>Talaromyces</taxon>
        <taxon>Talaromyces sect. Talaromyces</taxon>
    </lineage>
</organism>
<dbReference type="EMBL" id="DS995907">
    <property type="protein sequence ID" value="EEA18563.1"/>
    <property type="molecule type" value="Genomic_DNA"/>
</dbReference>
<feature type="domain" description="F-box" evidence="1">
    <location>
        <begin position="7"/>
        <end position="43"/>
    </location>
</feature>
<dbReference type="AlphaFoldDB" id="B6QWI5"/>
<dbReference type="HOGENOM" id="CLU_042085_0_0_1"/>
<keyword evidence="3" id="KW-1185">Reference proteome</keyword>
<evidence type="ECO:0000313" key="3">
    <source>
        <dbReference type="Proteomes" id="UP000001294"/>
    </source>
</evidence>
<evidence type="ECO:0000313" key="2">
    <source>
        <dbReference type="EMBL" id="EEA18563.1"/>
    </source>
</evidence>
<dbReference type="PhylomeDB" id="B6QWI5"/>
<dbReference type="Proteomes" id="UP000001294">
    <property type="component" value="Unassembled WGS sequence"/>
</dbReference>
<proteinExistence type="predicted"/>
<gene>
    <name evidence="2" type="ORF">PMAA_008420</name>
</gene>
<accession>B6QWI5</accession>
<name>B6QWI5_TALMQ</name>
<dbReference type="PROSITE" id="PS50181">
    <property type="entry name" value="FBOX"/>
    <property type="match status" value="1"/>
</dbReference>
<reference evidence="3" key="1">
    <citation type="journal article" date="2015" name="Genome Announc.">
        <title>Genome sequence of the AIDS-associated pathogen Penicillium marneffei (ATCC18224) and its near taxonomic relative Talaromyces stipitatus (ATCC10500).</title>
        <authorList>
            <person name="Nierman W.C."/>
            <person name="Fedorova-Abrams N.D."/>
            <person name="Andrianopoulos A."/>
        </authorList>
    </citation>
    <scope>NUCLEOTIDE SEQUENCE [LARGE SCALE GENOMIC DNA]</scope>
    <source>
        <strain evidence="3">ATCC 18224 / CBS 334.59 / QM 7333</strain>
    </source>
</reference>
<protein>
    <recommendedName>
        <fullName evidence="1">F-box domain-containing protein</fullName>
    </recommendedName>
</protein>
<dbReference type="VEuPathDB" id="FungiDB:PMAA_008420"/>
<dbReference type="STRING" id="441960.B6QWI5"/>